<feature type="region of interest" description="Disordered" evidence="6">
    <location>
        <begin position="90"/>
        <end position="156"/>
    </location>
</feature>
<dbReference type="GO" id="GO:0003713">
    <property type="term" value="F:transcription coactivator activity"/>
    <property type="evidence" value="ECO:0007669"/>
    <property type="project" value="TreeGrafter"/>
</dbReference>
<dbReference type="GO" id="GO:0045944">
    <property type="term" value="P:positive regulation of transcription by RNA polymerase II"/>
    <property type="evidence" value="ECO:0007669"/>
    <property type="project" value="TreeGrafter"/>
</dbReference>
<name>A0A8K0NUG3_LADFU</name>
<feature type="region of interest" description="Disordered" evidence="6">
    <location>
        <begin position="14"/>
        <end position="49"/>
    </location>
</feature>
<evidence type="ECO:0000256" key="4">
    <source>
        <dbReference type="ARBA" id="ARBA00023242"/>
    </source>
</evidence>
<proteinExistence type="predicted"/>
<sequence length="169" mass="18347">MMLTIHLQRPAILQQSQQVAGGANWSHRHSSTSSPTSPPSPSASARQSVQACQQKLRLQSLEMERERLKLRQQEIMRQQQEMMLRQAVVEDPTASVNSDGTAASGGTQGATAGTDPFLGGPTDHSRQESADSGLGMGNPYSLPHTPEDFLSNMDDHMDGVNGEINFKCM</sequence>
<dbReference type="GO" id="GO:0035329">
    <property type="term" value="P:hippo signaling"/>
    <property type="evidence" value="ECO:0007669"/>
    <property type="project" value="TreeGrafter"/>
</dbReference>
<dbReference type="EMBL" id="KZ308132">
    <property type="protein sequence ID" value="KAG8222378.1"/>
    <property type="molecule type" value="Genomic_DNA"/>
</dbReference>
<reference evidence="7" key="2">
    <citation type="submission" date="2017-10" db="EMBL/GenBank/DDBJ databases">
        <title>Ladona fulva Genome sequencing and assembly.</title>
        <authorList>
            <person name="Murali S."/>
            <person name="Richards S."/>
            <person name="Bandaranaike D."/>
            <person name="Bellair M."/>
            <person name="Blankenburg K."/>
            <person name="Chao H."/>
            <person name="Dinh H."/>
            <person name="Doddapaneni H."/>
            <person name="Dugan-Rocha S."/>
            <person name="Elkadiri S."/>
            <person name="Gnanaolivu R."/>
            <person name="Hernandez B."/>
            <person name="Skinner E."/>
            <person name="Javaid M."/>
            <person name="Lee S."/>
            <person name="Li M."/>
            <person name="Ming W."/>
            <person name="Munidasa M."/>
            <person name="Muniz J."/>
            <person name="Nguyen L."/>
            <person name="Hughes D."/>
            <person name="Osuji N."/>
            <person name="Pu L.-L."/>
            <person name="Puazo M."/>
            <person name="Qu C."/>
            <person name="Quiroz J."/>
            <person name="Raj R."/>
            <person name="Weissenberger G."/>
            <person name="Xin Y."/>
            <person name="Zou X."/>
            <person name="Han Y."/>
            <person name="Worley K."/>
            <person name="Muzny D."/>
            <person name="Gibbs R."/>
        </authorList>
    </citation>
    <scope>NUCLEOTIDE SEQUENCE</scope>
    <source>
        <strain evidence="7">Sampled in the wild</strain>
    </source>
</reference>
<evidence type="ECO:0000256" key="5">
    <source>
        <dbReference type="SAM" id="Coils"/>
    </source>
</evidence>
<evidence type="ECO:0000256" key="1">
    <source>
        <dbReference type="ARBA" id="ARBA00004123"/>
    </source>
</evidence>
<keyword evidence="8" id="KW-1185">Reference proteome</keyword>
<protein>
    <submittedName>
        <fullName evidence="7">Uncharacterized protein</fullName>
    </submittedName>
</protein>
<feature type="coiled-coil region" evidence="5">
    <location>
        <begin position="53"/>
        <end position="81"/>
    </location>
</feature>
<evidence type="ECO:0000256" key="3">
    <source>
        <dbReference type="ARBA" id="ARBA00022490"/>
    </source>
</evidence>
<reference evidence="7" key="1">
    <citation type="submission" date="2013-04" db="EMBL/GenBank/DDBJ databases">
        <authorList>
            <person name="Qu J."/>
            <person name="Murali S.C."/>
            <person name="Bandaranaike D."/>
            <person name="Bellair M."/>
            <person name="Blankenburg K."/>
            <person name="Chao H."/>
            <person name="Dinh H."/>
            <person name="Doddapaneni H."/>
            <person name="Downs B."/>
            <person name="Dugan-Rocha S."/>
            <person name="Elkadiri S."/>
            <person name="Gnanaolivu R.D."/>
            <person name="Hernandez B."/>
            <person name="Javaid M."/>
            <person name="Jayaseelan J.C."/>
            <person name="Lee S."/>
            <person name="Li M."/>
            <person name="Ming W."/>
            <person name="Munidasa M."/>
            <person name="Muniz J."/>
            <person name="Nguyen L."/>
            <person name="Ongeri F."/>
            <person name="Osuji N."/>
            <person name="Pu L.-L."/>
            <person name="Puazo M."/>
            <person name="Qu C."/>
            <person name="Quiroz J."/>
            <person name="Raj R."/>
            <person name="Weissenberger G."/>
            <person name="Xin Y."/>
            <person name="Zou X."/>
            <person name="Han Y."/>
            <person name="Richards S."/>
            <person name="Worley K."/>
            <person name="Muzny D."/>
            <person name="Gibbs R."/>
        </authorList>
    </citation>
    <scope>NUCLEOTIDE SEQUENCE</scope>
    <source>
        <strain evidence="7">Sampled in the wild</strain>
    </source>
</reference>
<dbReference type="Proteomes" id="UP000792457">
    <property type="component" value="Unassembled WGS sequence"/>
</dbReference>
<dbReference type="GO" id="GO:0005737">
    <property type="term" value="C:cytoplasm"/>
    <property type="evidence" value="ECO:0007669"/>
    <property type="project" value="UniProtKB-SubCell"/>
</dbReference>
<feature type="compositionally biased region" description="Low complexity" evidence="6">
    <location>
        <begin position="100"/>
        <end position="114"/>
    </location>
</feature>
<evidence type="ECO:0000313" key="7">
    <source>
        <dbReference type="EMBL" id="KAG8222378.1"/>
    </source>
</evidence>
<keyword evidence="5" id="KW-0175">Coiled coil</keyword>
<dbReference type="InterPro" id="IPR051583">
    <property type="entry name" value="YAP1"/>
</dbReference>
<dbReference type="AlphaFoldDB" id="A0A8K0NUG3"/>
<comment type="caution">
    <text evidence="7">The sequence shown here is derived from an EMBL/GenBank/DDBJ whole genome shotgun (WGS) entry which is preliminary data.</text>
</comment>
<keyword evidence="3" id="KW-0963">Cytoplasm</keyword>
<evidence type="ECO:0000256" key="2">
    <source>
        <dbReference type="ARBA" id="ARBA00004496"/>
    </source>
</evidence>
<accession>A0A8K0NUG3</accession>
<evidence type="ECO:0000256" key="6">
    <source>
        <dbReference type="SAM" id="MobiDB-lite"/>
    </source>
</evidence>
<organism evidence="7 8">
    <name type="scientific">Ladona fulva</name>
    <name type="common">Scarce chaser dragonfly</name>
    <name type="synonym">Libellula fulva</name>
    <dbReference type="NCBI Taxonomy" id="123851"/>
    <lineage>
        <taxon>Eukaryota</taxon>
        <taxon>Metazoa</taxon>
        <taxon>Ecdysozoa</taxon>
        <taxon>Arthropoda</taxon>
        <taxon>Hexapoda</taxon>
        <taxon>Insecta</taxon>
        <taxon>Pterygota</taxon>
        <taxon>Palaeoptera</taxon>
        <taxon>Odonata</taxon>
        <taxon>Epiprocta</taxon>
        <taxon>Anisoptera</taxon>
        <taxon>Libelluloidea</taxon>
        <taxon>Libellulidae</taxon>
        <taxon>Ladona</taxon>
    </lineage>
</organism>
<dbReference type="PANTHER" id="PTHR17616:SF8">
    <property type="entry name" value="TRANSCRIPTIONAL COACTIVATOR YORKIE"/>
    <property type="match status" value="1"/>
</dbReference>
<dbReference type="GO" id="GO:0005634">
    <property type="term" value="C:nucleus"/>
    <property type="evidence" value="ECO:0007669"/>
    <property type="project" value="UniProtKB-SubCell"/>
</dbReference>
<gene>
    <name evidence="7" type="ORF">J437_LFUL002998</name>
</gene>
<evidence type="ECO:0000313" key="8">
    <source>
        <dbReference type="Proteomes" id="UP000792457"/>
    </source>
</evidence>
<comment type="subcellular location">
    <subcellularLocation>
        <location evidence="2">Cytoplasm</location>
    </subcellularLocation>
    <subcellularLocation>
        <location evidence="1">Nucleus</location>
    </subcellularLocation>
</comment>
<keyword evidence="4" id="KW-0539">Nucleus</keyword>
<dbReference type="OrthoDB" id="2020426at2759"/>
<dbReference type="PANTHER" id="PTHR17616">
    <property type="entry name" value="YES-ASSOCIATED PROTEIN YAP1 FAMILY MEMBER"/>
    <property type="match status" value="1"/>
</dbReference>